<sequence>MKKLPSLYQNYLQQYFSPLEYLMLSILLMLLQKHRWIRLEKLAENFPSPIRQRSRIKKIQRFLSRPQWDVAKLWFPIFKAWLEQT</sequence>
<evidence type="ECO:0000313" key="2">
    <source>
        <dbReference type="Proteomes" id="UP001232992"/>
    </source>
</evidence>
<organism evidence="1 2">
    <name type="scientific">Roseofilum casamattae BLCC-M143</name>
    <dbReference type="NCBI Taxonomy" id="3022442"/>
    <lineage>
        <taxon>Bacteria</taxon>
        <taxon>Bacillati</taxon>
        <taxon>Cyanobacteriota</taxon>
        <taxon>Cyanophyceae</taxon>
        <taxon>Desertifilales</taxon>
        <taxon>Desertifilaceae</taxon>
        <taxon>Roseofilum</taxon>
        <taxon>Roseofilum casamattae</taxon>
    </lineage>
</organism>
<name>A0ABT7BS83_9CYAN</name>
<keyword evidence="2" id="KW-1185">Reference proteome</keyword>
<feature type="non-terminal residue" evidence="1">
    <location>
        <position position="85"/>
    </location>
</feature>
<reference evidence="1 2" key="1">
    <citation type="submission" date="2023-01" db="EMBL/GenBank/DDBJ databases">
        <title>Novel diversity within Roseofilum (Cyanobacteria; Desertifilaceae) from marine benthic mats with descriptions of four novel species.</title>
        <authorList>
            <person name="Wang Y."/>
            <person name="Berthold D.E."/>
            <person name="Hu J."/>
            <person name="Lefler F.W."/>
            <person name="Laughinghouse H.D. IV."/>
        </authorList>
    </citation>
    <scope>NUCLEOTIDE SEQUENCE [LARGE SCALE GENOMIC DNA]</scope>
    <source>
        <strain evidence="1 2">BLCC-M143</strain>
    </source>
</reference>
<dbReference type="Proteomes" id="UP001232992">
    <property type="component" value="Unassembled WGS sequence"/>
</dbReference>
<accession>A0ABT7BS83</accession>
<comment type="caution">
    <text evidence="1">The sequence shown here is derived from an EMBL/GenBank/DDBJ whole genome shotgun (WGS) entry which is preliminary data.</text>
</comment>
<proteinExistence type="predicted"/>
<gene>
    <name evidence="1" type="ORF">PMH09_02485</name>
</gene>
<dbReference type="EMBL" id="JAQOSQ010000002">
    <property type="protein sequence ID" value="MDJ1182052.1"/>
    <property type="molecule type" value="Genomic_DNA"/>
</dbReference>
<evidence type="ECO:0000313" key="1">
    <source>
        <dbReference type="EMBL" id="MDJ1182052.1"/>
    </source>
</evidence>
<protein>
    <submittedName>
        <fullName evidence="1">IS4 family transposase</fullName>
    </submittedName>
</protein>